<proteinExistence type="predicted"/>
<organism evidence="2 3">
    <name type="scientific">Saguinus oedipus</name>
    <name type="common">Cotton-top tamarin</name>
    <name type="synonym">Oedipomidas oedipus</name>
    <dbReference type="NCBI Taxonomy" id="9490"/>
    <lineage>
        <taxon>Eukaryota</taxon>
        <taxon>Metazoa</taxon>
        <taxon>Chordata</taxon>
        <taxon>Craniata</taxon>
        <taxon>Vertebrata</taxon>
        <taxon>Euteleostomi</taxon>
        <taxon>Mammalia</taxon>
        <taxon>Eutheria</taxon>
        <taxon>Euarchontoglires</taxon>
        <taxon>Primates</taxon>
        <taxon>Haplorrhini</taxon>
        <taxon>Platyrrhini</taxon>
        <taxon>Cebidae</taxon>
        <taxon>Callitrichinae</taxon>
        <taxon>Saguinus</taxon>
    </lineage>
</organism>
<dbReference type="Proteomes" id="UP001266305">
    <property type="component" value="Unassembled WGS sequence"/>
</dbReference>
<feature type="domain" description="Protein-arginine deiminase C-terminal" evidence="1">
    <location>
        <begin position="1"/>
        <end position="248"/>
    </location>
</feature>
<dbReference type="Gene3D" id="3.75.10.10">
    <property type="entry name" value="L-arginine/glycine Amidinotransferase, Chain A"/>
    <property type="match status" value="2"/>
</dbReference>
<dbReference type="SUPFAM" id="SSF55909">
    <property type="entry name" value="Pentein"/>
    <property type="match status" value="1"/>
</dbReference>
<evidence type="ECO:0000259" key="1">
    <source>
        <dbReference type="Pfam" id="PF03068"/>
    </source>
</evidence>
<dbReference type="InterPro" id="IPR013530">
    <property type="entry name" value="PAD_C"/>
</dbReference>
<evidence type="ECO:0000313" key="2">
    <source>
        <dbReference type="EMBL" id="KAK2106034.1"/>
    </source>
</evidence>
<dbReference type="PANTHER" id="PTHR10837">
    <property type="entry name" value="PEPTIDYLARGININE DEIMINASE"/>
    <property type="match status" value="1"/>
</dbReference>
<dbReference type="InterPro" id="IPR004303">
    <property type="entry name" value="PAD"/>
</dbReference>
<sequence length="251" mass="28917">MARVVRNFLKAQQVQAPVELYSDWLAVGHVDEFLTFVPTSDQKGFRLLLASPRACLKLFQEKMEEGYGEAAQFDGLKYKAKISINEMLADRRLQRDSLHAQRCIDWNRDLLKRELGLAESDIVDIPQLFFRNGSYAEAFFPDMGLSHSGKDVQLGARPTASTQELYWQVCPLYWVNMVVLGKYLGIPKPYGPIIDGRCCLEERVRSLLEPLGLHCVFIDDYLSYHELLGEIHCGTNVRRKPFPFKWWNMVP</sequence>
<dbReference type="EMBL" id="JASSZA010000007">
    <property type="protein sequence ID" value="KAK2106034.1"/>
    <property type="molecule type" value="Genomic_DNA"/>
</dbReference>
<accession>A0ABQ9V9K1</accession>
<keyword evidence="3" id="KW-1185">Reference proteome</keyword>
<dbReference type="Pfam" id="PF03068">
    <property type="entry name" value="PAD"/>
    <property type="match status" value="1"/>
</dbReference>
<comment type="caution">
    <text evidence="2">The sequence shown here is derived from an EMBL/GenBank/DDBJ whole genome shotgun (WGS) entry which is preliminary data.</text>
</comment>
<reference evidence="2 3" key="1">
    <citation type="submission" date="2023-05" db="EMBL/GenBank/DDBJ databases">
        <title>B98-5 Cell Line De Novo Hybrid Assembly: An Optical Mapping Approach.</title>
        <authorList>
            <person name="Kananen K."/>
            <person name="Auerbach J.A."/>
            <person name="Kautto E."/>
            <person name="Blachly J.S."/>
        </authorList>
    </citation>
    <scope>NUCLEOTIDE SEQUENCE [LARGE SCALE GENOMIC DNA]</scope>
    <source>
        <strain evidence="2">B95-8</strain>
        <tissue evidence="2">Cell line</tissue>
    </source>
</reference>
<evidence type="ECO:0000313" key="3">
    <source>
        <dbReference type="Proteomes" id="UP001266305"/>
    </source>
</evidence>
<protein>
    <submittedName>
        <fullName evidence="2">Protein-arginine deiminase type-1</fullName>
    </submittedName>
</protein>
<dbReference type="PANTHER" id="PTHR10837:SF11">
    <property type="entry name" value="PROTEIN-ARGININE DEIMINASE TYPE-1"/>
    <property type="match status" value="1"/>
</dbReference>
<name>A0ABQ9V9K1_SAGOE</name>
<gene>
    <name evidence="2" type="primary">PADI1_3</name>
    <name evidence="2" type="ORF">P7K49_015548</name>
</gene>